<feature type="domain" description="F-box/LRR-repeat protein 15/At3g58940/PEG3-like LRR" evidence="3">
    <location>
        <begin position="146"/>
        <end position="382"/>
    </location>
</feature>
<feature type="region of interest" description="Disordered" evidence="1">
    <location>
        <begin position="1"/>
        <end position="56"/>
    </location>
</feature>
<dbReference type="SUPFAM" id="SSF81383">
    <property type="entry name" value="F-box domain"/>
    <property type="match status" value="1"/>
</dbReference>
<sequence length="511" mass="56226">MEAPDPPPATRKRGRAEADDQPEEAAPNDLLPPPPAARGERRARSEGGEELEGEEDCIGRLPDALLGAIISLLPTKDGGRTQALATRWRPLWRTAPLNLDHADLAPAADGEALSGLVSRIILAHAGPGRRFCVPAQLLHDGADTGEEWLPSPALNNLQELEFTVPGEAFYAGVLNPPPPSTFRFSATLRVAVVSQCRLPDTTALTLQFPVLTLLALQQVYISEASLDSILAGCPAMEGLLLKGCFGFRCLRINSSTIRSVAFHSPCCGGRCAGEEGHHLEEVVIQDAPLLERLLHVERSIGLGVRVTVMAAPKLETLGVLDDLDGLYSGFDFGTVVFKGFDMITFTTPVSTLKILSLMIDILSLDKVIDLMKCFPCLEKLYITVKILIFCSTPMEYGETNSWRRKHGRTVRSLDMRLKTIVLDDYRGTKSQINFATFFIWNARMLETITFMGGLHNSNVNFVAEQQRLLQLEKRASRDAKICFRSNQCAYDMVHIKKVHDLSLADPFKCSC</sequence>
<dbReference type="eggNOG" id="ENOG502RRNZ">
    <property type="taxonomic scope" value="Eukaryota"/>
</dbReference>
<keyword evidence="5" id="KW-1185">Reference proteome</keyword>
<name>J3MJZ8_ORYBR</name>
<proteinExistence type="predicted"/>
<dbReference type="Gramene" id="OB07G17300.1">
    <property type="protein sequence ID" value="OB07G17300.1"/>
    <property type="gene ID" value="OB07G17300"/>
</dbReference>
<evidence type="ECO:0000259" key="2">
    <source>
        <dbReference type="Pfam" id="PF08387"/>
    </source>
</evidence>
<evidence type="ECO:0000259" key="3">
    <source>
        <dbReference type="Pfam" id="PF24758"/>
    </source>
</evidence>
<feature type="compositionally biased region" description="Basic and acidic residues" evidence="1">
    <location>
        <begin position="38"/>
        <end position="47"/>
    </location>
</feature>
<dbReference type="PANTHER" id="PTHR32141">
    <property type="match status" value="1"/>
</dbReference>
<dbReference type="SUPFAM" id="SSF52047">
    <property type="entry name" value="RNI-like"/>
    <property type="match status" value="1"/>
</dbReference>
<dbReference type="OMA" id="CVWKVGF"/>
<dbReference type="Pfam" id="PF24758">
    <property type="entry name" value="LRR_At5g56370"/>
    <property type="match status" value="1"/>
</dbReference>
<organism evidence="4">
    <name type="scientific">Oryza brachyantha</name>
    <name type="common">malo sina</name>
    <dbReference type="NCBI Taxonomy" id="4533"/>
    <lineage>
        <taxon>Eukaryota</taxon>
        <taxon>Viridiplantae</taxon>
        <taxon>Streptophyta</taxon>
        <taxon>Embryophyta</taxon>
        <taxon>Tracheophyta</taxon>
        <taxon>Spermatophyta</taxon>
        <taxon>Magnoliopsida</taxon>
        <taxon>Liliopsida</taxon>
        <taxon>Poales</taxon>
        <taxon>Poaceae</taxon>
        <taxon>BOP clade</taxon>
        <taxon>Oryzoideae</taxon>
        <taxon>Oryzeae</taxon>
        <taxon>Oryzinae</taxon>
        <taxon>Oryza</taxon>
    </lineage>
</organism>
<evidence type="ECO:0000313" key="4">
    <source>
        <dbReference type="EnsemblPlants" id="OB07G17300.1"/>
    </source>
</evidence>
<reference evidence="4" key="1">
    <citation type="journal article" date="2013" name="Nat. Commun.">
        <title>Whole-genome sequencing of Oryza brachyantha reveals mechanisms underlying Oryza genome evolution.</title>
        <authorList>
            <person name="Chen J."/>
            <person name="Huang Q."/>
            <person name="Gao D."/>
            <person name="Wang J."/>
            <person name="Lang Y."/>
            <person name="Liu T."/>
            <person name="Li B."/>
            <person name="Bai Z."/>
            <person name="Luis Goicoechea J."/>
            <person name="Liang C."/>
            <person name="Chen C."/>
            <person name="Zhang W."/>
            <person name="Sun S."/>
            <person name="Liao Y."/>
            <person name="Zhang X."/>
            <person name="Yang L."/>
            <person name="Song C."/>
            <person name="Wang M."/>
            <person name="Shi J."/>
            <person name="Liu G."/>
            <person name="Liu J."/>
            <person name="Zhou H."/>
            <person name="Zhou W."/>
            <person name="Yu Q."/>
            <person name="An N."/>
            <person name="Chen Y."/>
            <person name="Cai Q."/>
            <person name="Wang B."/>
            <person name="Liu B."/>
            <person name="Min J."/>
            <person name="Huang Y."/>
            <person name="Wu H."/>
            <person name="Li Z."/>
            <person name="Zhang Y."/>
            <person name="Yin Y."/>
            <person name="Song W."/>
            <person name="Jiang J."/>
            <person name="Jackson S.A."/>
            <person name="Wing R.A."/>
            <person name="Wang J."/>
            <person name="Chen M."/>
        </authorList>
    </citation>
    <scope>NUCLEOTIDE SEQUENCE [LARGE SCALE GENOMIC DNA]</scope>
    <source>
        <strain evidence="4">cv. IRGC 101232</strain>
    </source>
</reference>
<dbReference type="InterPro" id="IPR055411">
    <property type="entry name" value="LRR_FXL15/At3g58940/PEG3-like"/>
</dbReference>
<protein>
    <submittedName>
        <fullName evidence="4">Uncharacterized protein</fullName>
    </submittedName>
</protein>
<dbReference type="Proteomes" id="UP000006038">
    <property type="component" value="Chromosome 7"/>
</dbReference>
<dbReference type="EnsemblPlants" id="OB07G17300.1">
    <property type="protein sequence ID" value="OB07G17300.1"/>
    <property type="gene ID" value="OB07G17300"/>
</dbReference>
<dbReference type="InterPro" id="IPR055302">
    <property type="entry name" value="F-box_dom-containing"/>
</dbReference>
<feature type="domain" description="FBD" evidence="2">
    <location>
        <begin position="411"/>
        <end position="450"/>
    </location>
</feature>
<dbReference type="PANTHER" id="PTHR32141:SF168">
    <property type="entry name" value="OS12G0595200 PROTEIN"/>
    <property type="match status" value="1"/>
</dbReference>
<reference evidence="4" key="2">
    <citation type="submission" date="2013-04" db="UniProtKB">
        <authorList>
            <consortium name="EnsemblPlants"/>
        </authorList>
    </citation>
    <scope>IDENTIFICATION</scope>
</reference>
<dbReference type="AlphaFoldDB" id="J3MJZ8"/>
<dbReference type="Pfam" id="PF08387">
    <property type="entry name" value="FBD"/>
    <property type="match status" value="1"/>
</dbReference>
<evidence type="ECO:0000256" key="1">
    <source>
        <dbReference type="SAM" id="MobiDB-lite"/>
    </source>
</evidence>
<dbReference type="HOGENOM" id="CLU_023151_0_1_1"/>
<accession>J3MJZ8</accession>
<evidence type="ECO:0000313" key="5">
    <source>
        <dbReference type="Proteomes" id="UP000006038"/>
    </source>
</evidence>
<dbReference type="InterPro" id="IPR036047">
    <property type="entry name" value="F-box-like_dom_sf"/>
</dbReference>
<dbReference type="InterPro" id="IPR006566">
    <property type="entry name" value="FBD"/>
</dbReference>